<feature type="non-terminal residue" evidence="2">
    <location>
        <position position="760"/>
    </location>
</feature>
<feature type="compositionally biased region" description="Basic and acidic residues" evidence="1">
    <location>
        <begin position="724"/>
        <end position="735"/>
    </location>
</feature>
<reference evidence="3" key="1">
    <citation type="submission" date="2017-01" db="EMBL/GenBank/DDBJ databases">
        <authorList>
            <person name="Wang Y."/>
            <person name="White M."/>
            <person name="Kvist S."/>
            <person name="Moncalvo J.-M."/>
        </authorList>
    </citation>
    <scope>NUCLEOTIDE SEQUENCE [LARGE SCALE GENOMIC DNA]</scope>
    <source>
        <strain evidence="3">ID-206-W2</strain>
    </source>
</reference>
<feature type="compositionally biased region" description="Polar residues" evidence="1">
    <location>
        <begin position="612"/>
        <end position="648"/>
    </location>
</feature>
<proteinExistence type="predicted"/>
<keyword evidence="3" id="KW-1185">Reference proteome</keyword>
<evidence type="ECO:0000313" key="3">
    <source>
        <dbReference type="Proteomes" id="UP000187429"/>
    </source>
</evidence>
<accession>A0A1R1XAC0</accession>
<feature type="compositionally biased region" description="Polar residues" evidence="1">
    <location>
        <begin position="307"/>
        <end position="355"/>
    </location>
</feature>
<feature type="region of interest" description="Disordered" evidence="1">
    <location>
        <begin position="166"/>
        <end position="199"/>
    </location>
</feature>
<feature type="compositionally biased region" description="Polar residues" evidence="1">
    <location>
        <begin position="166"/>
        <end position="192"/>
    </location>
</feature>
<feature type="compositionally biased region" description="Basic and acidic residues" evidence="1">
    <location>
        <begin position="742"/>
        <end position="760"/>
    </location>
</feature>
<feature type="region of interest" description="Disordered" evidence="1">
    <location>
        <begin position="612"/>
        <end position="655"/>
    </location>
</feature>
<comment type="caution">
    <text evidence="2">The sequence shown here is derived from an EMBL/GenBank/DDBJ whole genome shotgun (WGS) entry which is preliminary data.</text>
</comment>
<feature type="compositionally biased region" description="Low complexity" evidence="1">
    <location>
        <begin position="356"/>
        <end position="375"/>
    </location>
</feature>
<feature type="region of interest" description="Disordered" evidence="1">
    <location>
        <begin position="724"/>
        <end position="760"/>
    </location>
</feature>
<evidence type="ECO:0000256" key="1">
    <source>
        <dbReference type="SAM" id="MobiDB-lite"/>
    </source>
</evidence>
<evidence type="ECO:0000313" key="2">
    <source>
        <dbReference type="EMBL" id="OMJ11576.1"/>
    </source>
</evidence>
<dbReference type="AlphaFoldDB" id="A0A1R1XAC0"/>
<name>A0A1R1XAC0_9FUNG</name>
<organism evidence="2 3">
    <name type="scientific">Smittium culicis</name>
    <dbReference type="NCBI Taxonomy" id="133412"/>
    <lineage>
        <taxon>Eukaryota</taxon>
        <taxon>Fungi</taxon>
        <taxon>Fungi incertae sedis</taxon>
        <taxon>Zoopagomycota</taxon>
        <taxon>Kickxellomycotina</taxon>
        <taxon>Harpellomycetes</taxon>
        <taxon>Harpellales</taxon>
        <taxon>Legeriomycetaceae</taxon>
        <taxon>Smittium</taxon>
    </lineage>
</organism>
<sequence length="760" mass="87011">TIPYYSSSPTFNPNIKSTSNIPTSTSSSPITISTTAIFPVTSSVKSTKPPVFSSTIVTISTSTRHFPEINGCSKKSIARILWLIGIRRIYELPRLERLFRLKYIDGERIKTSRRVKKQLRIYKLFRRHLIKCKIIGIKSSSSLPLVSTLKPTSTIPAATSTKSSSNKFSRTCTSQNTSKSRTNSFTSIQTSKTRSKPIHVPKDCSRYEIKKILRLIGVDGIRELRSLERKYRLVYIRGARILFSYKIRKSLRVYKLYRSHLIKCGIIGNRSTRTKSIQTSASNRPTNTRRPPTRTRASSNPRKSTRTRASSNPRKSTRTRASYNPRKSTRTRASSNPRKSTRTRASPSNGFSRTRTSQNTSKNRTKSSTSIQTSKTRSKPIYIPKDCSRYEIKKLLRLIGVNGIGELRSLERKYRLVYIRGARILFSYKIRKSLRVYKLYRSHLIKCGIIGNKSTSTIPYYSSSPTFNPNIKSTSNIPTSTSSSPITISTTAIFPVTSSVKSTKPPVFSSTIVTISTSTRHFPEINGCSKKSIARILWLIGIRRIYELPRLERLFRLKYIDGERIKTSRRVKKQLRIYKLFRRHLIKCKIIGIKSSSSLPLVSTLKPTSTIPAATSTKSSSNKFSRTCTSQNTSKSRTNSFTSIQTSKTRSKPIHVPKDCSRYEIKKILRLIGVDGIRELRSLERKYRLVYIRGARILFSYKIRKNQPELNLSKHQPQIDQLTREDHQLEPEHRPIRANQLEPEHRPIRENQLEPEHRPI</sequence>
<protein>
    <submittedName>
        <fullName evidence="2">Uncharacterized protein</fullName>
    </submittedName>
</protein>
<feature type="non-terminal residue" evidence="2">
    <location>
        <position position="1"/>
    </location>
</feature>
<dbReference type="Proteomes" id="UP000187429">
    <property type="component" value="Unassembled WGS sequence"/>
</dbReference>
<dbReference type="EMBL" id="LSSM01005988">
    <property type="protein sequence ID" value="OMJ11576.1"/>
    <property type="molecule type" value="Genomic_DNA"/>
</dbReference>
<gene>
    <name evidence="2" type="ORF">AYI69_g9780</name>
</gene>
<feature type="compositionally biased region" description="Low complexity" evidence="1">
    <location>
        <begin position="281"/>
        <end position="302"/>
    </location>
</feature>
<feature type="region of interest" description="Disordered" evidence="1">
    <location>
        <begin position="273"/>
        <end position="380"/>
    </location>
</feature>